<dbReference type="Proteomes" id="UP000054826">
    <property type="component" value="Unassembled WGS sequence"/>
</dbReference>
<feature type="region of interest" description="Disordered" evidence="1">
    <location>
        <begin position="108"/>
        <end position="129"/>
    </location>
</feature>
<dbReference type="EMBL" id="JYDV01000434">
    <property type="protein sequence ID" value="KRZ20079.1"/>
    <property type="molecule type" value="Genomic_DNA"/>
</dbReference>
<comment type="caution">
    <text evidence="2">The sequence shown here is derived from an EMBL/GenBank/DDBJ whole genome shotgun (WGS) entry which is preliminary data.</text>
</comment>
<sequence>MNGISELLLLTKFRDACSPFYEEFVSIYDKQGFSAVIWTCFVVTTVIRQKNFQKGNFTEMMTIPMMCNQQHVSSSSTILCVVLNLRSLLLKPCETITLLLWKFCTEQRHSETKRDKGDSLERSRKESQE</sequence>
<proteinExistence type="predicted"/>
<protein>
    <submittedName>
        <fullName evidence="2">Uncharacterized protein</fullName>
    </submittedName>
</protein>
<organism evidence="2 3">
    <name type="scientific">Trichinella pseudospiralis</name>
    <name type="common">Parasitic roundworm</name>
    <dbReference type="NCBI Taxonomy" id="6337"/>
    <lineage>
        <taxon>Eukaryota</taxon>
        <taxon>Metazoa</taxon>
        <taxon>Ecdysozoa</taxon>
        <taxon>Nematoda</taxon>
        <taxon>Enoplea</taxon>
        <taxon>Dorylaimia</taxon>
        <taxon>Trichinellida</taxon>
        <taxon>Trichinellidae</taxon>
        <taxon>Trichinella</taxon>
    </lineage>
</organism>
<evidence type="ECO:0000313" key="3">
    <source>
        <dbReference type="Proteomes" id="UP000054826"/>
    </source>
</evidence>
<dbReference type="AlphaFoldDB" id="A0A0V1IB59"/>
<evidence type="ECO:0000313" key="2">
    <source>
        <dbReference type="EMBL" id="KRZ20079.1"/>
    </source>
</evidence>
<evidence type="ECO:0000256" key="1">
    <source>
        <dbReference type="SAM" id="MobiDB-lite"/>
    </source>
</evidence>
<gene>
    <name evidence="2" type="ORF">T4C_6906</name>
</gene>
<reference evidence="2 3" key="1">
    <citation type="submission" date="2015-01" db="EMBL/GenBank/DDBJ databases">
        <title>Evolution of Trichinella species and genotypes.</title>
        <authorList>
            <person name="Korhonen P.K."/>
            <person name="Edoardo P."/>
            <person name="Giuseppe L.R."/>
            <person name="Gasser R.B."/>
        </authorList>
    </citation>
    <scope>NUCLEOTIDE SEQUENCE [LARGE SCALE GENOMIC DNA]</scope>
    <source>
        <strain evidence="2">ISS176</strain>
    </source>
</reference>
<accession>A0A0V1IB59</accession>
<name>A0A0V1IB59_TRIPS</name>